<dbReference type="PANTHER" id="PTHR45865:SF1">
    <property type="entry name" value="E3 UBIQUITIN-PROTEIN LIGASE SHPRH"/>
    <property type="match status" value="1"/>
</dbReference>
<dbReference type="InterPro" id="IPR000330">
    <property type="entry name" value="SNF2_N"/>
</dbReference>
<evidence type="ECO:0000256" key="4">
    <source>
        <dbReference type="PROSITE-ProRule" id="PRU00175"/>
    </source>
</evidence>
<dbReference type="CDD" id="cd18793">
    <property type="entry name" value="SF2_C_SNF"/>
    <property type="match status" value="1"/>
</dbReference>
<dbReference type="InterPro" id="IPR052583">
    <property type="entry name" value="ATP-helicase/E3_Ub-Ligase"/>
</dbReference>
<dbReference type="InterPro" id="IPR027417">
    <property type="entry name" value="P-loop_NTPase"/>
</dbReference>
<dbReference type="CDD" id="cd18070">
    <property type="entry name" value="DEXQc_SHPRH"/>
    <property type="match status" value="1"/>
</dbReference>
<evidence type="ECO:0000259" key="6">
    <source>
        <dbReference type="PROSITE" id="PS50089"/>
    </source>
</evidence>
<dbReference type="GO" id="GO:0061630">
    <property type="term" value="F:ubiquitin protein ligase activity"/>
    <property type="evidence" value="ECO:0007669"/>
    <property type="project" value="TreeGrafter"/>
</dbReference>
<evidence type="ECO:0000256" key="2">
    <source>
        <dbReference type="ARBA" id="ARBA00022801"/>
    </source>
</evidence>
<dbReference type="Gene3D" id="3.30.40.10">
    <property type="entry name" value="Zinc/RING finger domain, C3HC4 (zinc finger)"/>
    <property type="match status" value="1"/>
</dbReference>
<protein>
    <recommendedName>
        <fullName evidence="10">RING-type domain-containing protein</fullName>
    </recommendedName>
</protein>
<evidence type="ECO:0008006" key="10">
    <source>
        <dbReference type="Google" id="ProtNLM"/>
    </source>
</evidence>
<dbReference type="GO" id="GO:0005634">
    <property type="term" value="C:nucleus"/>
    <property type="evidence" value="ECO:0007669"/>
    <property type="project" value="TreeGrafter"/>
</dbReference>
<keyword evidence="4" id="KW-0862">Zinc</keyword>
<dbReference type="Pfam" id="PF13639">
    <property type="entry name" value="zf-RING_2"/>
    <property type="match status" value="1"/>
</dbReference>
<dbReference type="RefSeq" id="XP_030987152.1">
    <property type="nucleotide sequence ID" value="XM_031122446.1"/>
</dbReference>
<dbReference type="Pfam" id="PF26021">
    <property type="entry name" value="Ferritin_C144_05"/>
    <property type="match status" value="1"/>
</dbReference>
<dbReference type="GO" id="GO:0006974">
    <property type="term" value="P:DNA damage response"/>
    <property type="evidence" value="ECO:0007669"/>
    <property type="project" value="TreeGrafter"/>
</dbReference>
<organism evidence="8 9">
    <name type="scientific">Pyricularia grisea</name>
    <name type="common">Crabgrass-specific blast fungus</name>
    <name type="synonym">Magnaporthe grisea</name>
    <dbReference type="NCBI Taxonomy" id="148305"/>
    <lineage>
        <taxon>Eukaryota</taxon>
        <taxon>Fungi</taxon>
        <taxon>Dikarya</taxon>
        <taxon>Ascomycota</taxon>
        <taxon>Pezizomycotina</taxon>
        <taxon>Sordariomycetes</taxon>
        <taxon>Sordariomycetidae</taxon>
        <taxon>Magnaporthales</taxon>
        <taxon>Pyriculariaceae</taxon>
        <taxon>Pyricularia</taxon>
    </lineage>
</organism>
<sequence length="1521" mass="171803">MVPQRTPQQSCCLSNLDQSERGEPIHVAREFPIKALAFFRDFSDDDVVEIEPPAKRRKHDDEPPIEVHQAELVISRKKQSCSTPEHSFARVIDGECIRVQEFREPTTTALRLGRHLDDDSFSLSIDMPKGIPQDISAFINFSDSLPRGRQAGRIRLKSELHFAAQSEQVTLRLRFTLLWQSMKTFHALRSSGNLAYIHDARQAMLSAILPGLPVETSEGSPQEFYKAAHSTKPEIFDMPVPGLKAVLYPFQRRAVRWLLGREGISWEPPAASAISTTVASYEGPRQVPPGFTELQDVHGAKFYASDLLDVATRDIDGIPYRVDTIKGGILSEEMGLGKTLEMIGLILLHPAPPCSIVRMGGNSQKPELKPTGATLIITPTTLRAQWVAELKKHAPSLSVMIYQGMKRSCFDIRNSNKGQSESAMLENFMSHDVVIMTYNELRAEIHFASPPPDRSRRQERKYARPLSPLVQCLWWRVCLDEAQEVDSGVSQAAILARTIPRVNAWAITGTPIKDDITDLKGLLKFLHCEPFTHHSIWGELVRRQSDFHAIFNTLALRHSKQLVRDELDLPLQKRYVIKIPFNAVEDQYYQRLFRRLVKNCDLNEQGEPTVDDWDPKDYTAVMRNCLDTLRKAALHPHVGAGNQMLPRNALRTVMQVLDHMLLEAGSSLSTKQRALLTNRITQGQLLENSPRKKEALEIWLQVLRETEPLIKNVRQELLEHQKPVDKERKQRQKLEKLIKAKAAQESGNNLGSGSDSDLDSDSSSSSATSSLSESSSPDDESLAKRLDNVRRKLKFLLEIQAEMQRKLRSLLEIEHKVVFFIGNAYFQIKSDEDMTEPDSEEFKQLAKLEDEYYARAKKIRQEILQEANQKATCLMTRIEARAKKQDFVVIPELTCDLRPGVETMSIVDRVQVLCETLNDQANWLDEWRERLIGLLCKPLIDEEEEVTGDEYGDSTKVQEEIIVYVQVIRATIADRLAAMSGQQVSKLVVDETRVSLAQATKGEGPAPELLIELLATRDKIAPGPGSDSIRGFLGELRTLATSLRSQGSGRAQLELGIVEKLQKSLADQSWDQSKAHTALESEIDKFTTIMNARVDYYRQLQAISDDVSPYDVILDKDGERDEDATARAMFSLKNEEERLAQIVEKVGTEHRYLINLKNAGDKEESRICPICQTDITNGVMTMCGHQFDKDCLLEWLKRAPTCPTCKREVQRHQLHSFILKAQDLKLVDNDGKIGGESMPTKANNGYQPVRSETRTGDGIYAAFNSQRLAQIQSVRLEHPSFTTKVDAIVRHILWLRMSEPGAKSIIFSQYTGFFGVLSAAFTKYRIGFSSIGEQNGIERFKQEAGIECFFLHARAQSSGLNLVNANHVILCEPLLNTALELQAIARVDRIGQTQDTTVWLYMVEGTVEPTIYSLSVQRRLEHMDRVIKENTDGGCFLDEKTVEAANSLELQQASLTKLMRKEKGAAAGEEIPADDLWKCIFGHVKKDEMDEEDAEDRLRNDVVVRRRLLGDAVEQRMNDSE</sequence>
<keyword evidence="2" id="KW-0378">Hydrolase</keyword>
<dbReference type="InterPro" id="IPR059033">
    <property type="entry name" value="C144_05_dom"/>
</dbReference>
<dbReference type="InterPro" id="IPR038718">
    <property type="entry name" value="SNF2-like_sf"/>
</dbReference>
<dbReference type="GO" id="GO:0008270">
    <property type="term" value="F:zinc ion binding"/>
    <property type="evidence" value="ECO:0007669"/>
    <property type="project" value="UniProtKB-KW"/>
</dbReference>
<evidence type="ECO:0000256" key="3">
    <source>
        <dbReference type="ARBA" id="ARBA00022840"/>
    </source>
</evidence>
<keyword evidence="1" id="KW-0547">Nucleotide-binding</keyword>
<keyword evidence="8" id="KW-1185">Reference proteome</keyword>
<dbReference type="GeneID" id="41957358"/>
<dbReference type="InterPro" id="IPR049730">
    <property type="entry name" value="SNF2/RAD54-like_C"/>
</dbReference>
<keyword evidence="3" id="KW-0067">ATP-binding</keyword>
<dbReference type="InterPro" id="IPR001650">
    <property type="entry name" value="Helicase_C-like"/>
</dbReference>
<feature type="domain" description="RING-type" evidence="6">
    <location>
        <begin position="1168"/>
        <end position="1206"/>
    </location>
</feature>
<dbReference type="KEGG" id="pgri:PgNI_02379"/>
<dbReference type="GO" id="GO:0005524">
    <property type="term" value="F:ATP binding"/>
    <property type="evidence" value="ECO:0007669"/>
    <property type="project" value="InterPro"/>
</dbReference>
<evidence type="ECO:0000256" key="5">
    <source>
        <dbReference type="SAM" id="MobiDB-lite"/>
    </source>
</evidence>
<accession>A0A6P8BJ64</accession>
<dbReference type="Pfam" id="PF00176">
    <property type="entry name" value="SNF2-rel_dom"/>
    <property type="match status" value="1"/>
</dbReference>
<dbReference type="InterPro" id="IPR013083">
    <property type="entry name" value="Znf_RING/FYVE/PHD"/>
</dbReference>
<dbReference type="PANTHER" id="PTHR45865">
    <property type="entry name" value="E3 UBIQUITIN-PROTEIN LIGASE SHPRH FAMILY MEMBER"/>
    <property type="match status" value="1"/>
</dbReference>
<feature type="region of interest" description="Disordered" evidence="5">
    <location>
        <begin position="741"/>
        <end position="783"/>
    </location>
</feature>
<evidence type="ECO:0000256" key="1">
    <source>
        <dbReference type="ARBA" id="ARBA00022741"/>
    </source>
</evidence>
<keyword evidence="4" id="KW-0863">Zinc-finger</keyword>
<reference evidence="9" key="3">
    <citation type="submission" date="2025-08" db="UniProtKB">
        <authorList>
            <consortium name="RefSeq"/>
        </authorList>
    </citation>
    <scope>IDENTIFICATION</scope>
    <source>
        <strain evidence="9">NI907</strain>
    </source>
</reference>
<evidence type="ECO:0000313" key="8">
    <source>
        <dbReference type="Proteomes" id="UP000515153"/>
    </source>
</evidence>
<dbReference type="SMART" id="SM00184">
    <property type="entry name" value="RING"/>
    <property type="match status" value="1"/>
</dbReference>
<evidence type="ECO:0000313" key="9">
    <source>
        <dbReference type="RefSeq" id="XP_030987152.1"/>
    </source>
</evidence>
<dbReference type="GO" id="GO:0000209">
    <property type="term" value="P:protein polyubiquitination"/>
    <property type="evidence" value="ECO:0007669"/>
    <property type="project" value="TreeGrafter"/>
</dbReference>
<dbReference type="PROSITE" id="PS51192">
    <property type="entry name" value="HELICASE_ATP_BIND_1"/>
    <property type="match status" value="1"/>
</dbReference>
<proteinExistence type="predicted"/>
<evidence type="ECO:0000259" key="7">
    <source>
        <dbReference type="PROSITE" id="PS51192"/>
    </source>
</evidence>
<dbReference type="PROSITE" id="PS50089">
    <property type="entry name" value="ZF_RING_2"/>
    <property type="match status" value="1"/>
</dbReference>
<dbReference type="SUPFAM" id="SSF57850">
    <property type="entry name" value="RING/U-box"/>
    <property type="match status" value="1"/>
</dbReference>
<dbReference type="SUPFAM" id="SSF52540">
    <property type="entry name" value="P-loop containing nucleoside triphosphate hydrolases"/>
    <property type="match status" value="2"/>
</dbReference>
<feature type="domain" description="Helicase ATP-binding" evidence="7">
    <location>
        <begin position="319"/>
        <end position="529"/>
    </location>
</feature>
<feature type="compositionally biased region" description="Low complexity" evidence="5">
    <location>
        <begin position="745"/>
        <end position="775"/>
    </location>
</feature>
<reference evidence="9" key="1">
    <citation type="journal article" date="2019" name="Mol. Biol. Evol.">
        <title>Blast fungal genomes show frequent chromosomal changes, gene gains and losses, and effector gene turnover.</title>
        <authorList>
            <person name="Gomez Luciano L.B."/>
            <person name="Jason Tsai I."/>
            <person name="Chuma I."/>
            <person name="Tosa Y."/>
            <person name="Chen Y.H."/>
            <person name="Li J.Y."/>
            <person name="Li M.Y."/>
            <person name="Jade Lu M.Y."/>
            <person name="Nakayashiki H."/>
            <person name="Li W.H."/>
        </authorList>
    </citation>
    <scope>NUCLEOTIDE SEQUENCE</scope>
    <source>
        <strain evidence="9">NI907</strain>
    </source>
</reference>
<reference evidence="9" key="2">
    <citation type="submission" date="2019-10" db="EMBL/GenBank/DDBJ databases">
        <authorList>
            <consortium name="NCBI Genome Project"/>
        </authorList>
    </citation>
    <scope>NUCLEOTIDE SEQUENCE</scope>
    <source>
        <strain evidence="9">NI907</strain>
    </source>
</reference>
<dbReference type="Pfam" id="PF00271">
    <property type="entry name" value="Helicase_C"/>
    <property type="match status" value="1"/>
</dbReference>
<keyword evidence="4" id="KW-0479">Metal-binding</keyword>
<dbReference type="InterPro" id="IPR001841">
    <property type="entry name" value="Znf_RING"/>
</dbReference>
<dbReference type="Gene3D" id="3.40.50.300">
    <property type="entry name" value="P-loop containing nucleotide triphosphate hydrolases"/>
    <property type="match status" value="1"/>
</dbReference>
<dbReference type="Gene3D" id="3.40.50.10810">
    <property type="entry name" value="Tandem AAA-ATPase domain"/>
    <property type="match status" value="1"/>
</dbReference>
<dbReference type="SMART" id="SM00487">
    <property type="entry name" value="DEXDc"/>
    <property type="match status" value="1"/>
</dbReference>
<dbReference type="GO" id="GO:0016787">
    <property type="term" value="F:hydrolase activity"/>
    <property type="evidence" value="ECO:0007669"/>
    <property type="project" value="UniProtKB-KW"/>
</dbReference>
<gene>
    <name evidence="9" type="ORF">PgNI_02379</name>
</gene>
<name>A0A6P8BJ64_PYRGI</name>
<dbReference type="InterPro" id="IPR014001">
    <property type="entry name" value="Helicase_ATP-bd"/>
</dbReference>
<dbReference type="Proteomes" id="UP000515153">
    <property type="component" value="Unplaced"/>
</dbReference>